<gene>
    <name evidence="1" type="primary">rps14</name>
</gene>
<accession>A0A8K1ZUL5</accession>
<evidence type="ECO:0000313" key="1">
    <source>
        <dbReference type="EMBL" id="UIC71725.1"/>
    </source>
</evidence>
<keyword evidence="1" id="KW-0934">Plastid</keyword>
<keyword evidence="1" id="KW-0687">Ribonucleoprotein</keyword>
<name>A0A8K1ZUL5_9MAGN</name>
<protein>
    <submittedName>
        <fullName evidence="1">Ribosomal protein S14</fullName>
    </submittedName>
</protein>
<dbReference type="EMBL" id="MZ269413">
    <property type="protein sequence ID" value="UIC71725.1"/>
    <property type="molecule type" value="Genomic_DNA"/>
</dbReference>
<dbReference type="GO" id="GO:0005840">
    <property type="term" value="C:ribosome"/>
    <property type="evidence" value="ECO:0007669"/>
    <property type="project" value="UniProtKB-KW"/>
</dbReference>
<organism evidence="1">
    <name type="scientific">Rhopalocnemis phalloides</name>
    <dbReference type="NCBI Taxonomy" id="1128106"/>
    <lineage>
        <taxon>Eukaryota</taxon>
        <taxon>Viridiplantae</taxon>
        <taxon>Streptophyta</taxon>
        <taxon>Embryophyta</taxon>
        <taxon>Tracheophyta</taxon>
        <taxon>Spermatophyta</taxon>
        <taxon>Magnoliopsida</taxon>
        <taxon>eudicotyledons</taxon>
        <taxon>Gunneridae</taxon>
        <taxon>Pentapetalae</taxon>
        <taxon>Santalales</taxon>
        <taxon>Balanophoraceae</taxon>
        <taxon>Rhopalocnemis</taxon>
    </lineage>
</organism>
<dbReference type="AlphaFoldDB" id="A0A8K1ZUL5"/>
<sequence>MIKKKIKYKFIKKENKNIFLFRYKNINLLNKIKYLSKINKLIYFNKYYYNNHNKFNSNYQVFGLSRHAFLKMFYKGLLTGIIVN</sequence>
<keyword evidence="1" id="KW-0689">Ribosomal protein</keyword>
<geneLocation type="plastid" evidence="1"/>
<reference evidence="1" key="1">
    <citation type="journal article" date="2022" name="Curr. Biol.">
        <title>The minicircular and extremely heteroplasmic mitogenome of the holoparasitic plant Rhopalocnemis phalloides.</title>
        <authorList>
            <person name="Yu R."/>
            <person name="Sun C."/>
            <person name="Zhong Y."/>
            <person name="Liu Y."/>
            <person name="Sanchez-Puerta M.V."/>
            <person name="Mower J.P."/>
            <person name="Zhou R."/>
        </authorList>
    </citation>
    <scope>NUCLEOTIDE SEQUENCE</scope>
</reference>
<proteinExistence type="predicted"/>